<dbReference type="AlphaFoldDB" id="A0A1B2HF57"/>
<dbReference type="Pfam" id="PF19300">
    <property type="entry name" value="BPD_transp_1_N"/>
    <property type="match status" value="1"/>
</dbReference>
<organism evidence="9 10">
    <name type="scientific">Lentzea guizhouensis</name>
    <dbReference type="NCBI Taxonomy" id="1586287"/>
    <lineage>
        <taxon>Bacteria</taxon>
        <taxon>Bacillati</taxon>
        <taxon>Actinomycetota</taxon>
        <taxon>Actinomycetes</taxon>
        <taxon>Pseudonocardiales</taxon>
        <taxon>Pseudonocardiaceae</taxon>
        <taxon>Lentzea</taxon>
    </lineage>
</organism>
<feature type="transmembrane region" description="Helical" evidence="7">
    <location>
        <begin position="275"/>
        <end position="302"/>
    </location>
</feature>
<dbReference type="CDD" id="cd06261">
    <property type="entry name" value="TM_PBP2"/>
    <property type="match status" value="1"/>
</dbReference>
<accession>A0A1B2HF57</accession>
<keyword evidence="5 7" id="KW-1133">Transmembrane helix</keyword>
<comment type="similarity">
    <text evidence="7">Belongs to the binding-protein-dependent transport system permease family.</text>
</comment>
<dbReference type="Proteomes" id="UP000093053">
    <property type="component" value="Chromosome"/>
</dbReference>
<feature type="transmembrane region" description="Helical" evidence="7">
    <location>
        <begin position="131"/>
        <end position="156"/>
    </location>
</feature>
<dbReference type="InterPro" id="IPR035906">
    <property type="entry name" value="MetI-like_sf"/>
</dbReference>
<feature type="transmembrane region" description="Helical" evidence="7">
    <location>
        <begin position="176"/>
        <end position="194"/>
    </location>
</feature>
<evidence type="ECO:0000259" key="8">
    <source>
        <dbReference type="PROSITE" id="PS50928"/>
    </source>
</evidence>
<evidence type="ECO:0000256" key="2">
    <source>
        <dbReference type="ARBA" id="ARBA00022448"/>
    </source>
</evidence>
<dbReference type="InterPro" id="IPR045621">
    <property type="entry name" value="BPD_transp_1_N"/>
</dbReference>
<dbReference type="PROSITE" id="PS50928">
    <property type="entry name" value="ABC_TM1"/>
    <property type="match status" value="1"/>
</dbReference>
<protein>
    <submittedName>
        <fullName evidence="9">ABC transporter permease</fullName>
    </submittedName>
</protein>
<evidence type="ECO:0000256" key="6">
    <source>
        <dbReference type="ARBA" id="ARBA00023136"/>
    </source>
</evidence>
<feature type="transmembrane region" description="Helical" evidence="7">
    <location>
        <begin position="12"/>
        <end position="30"/>
    </location>
</feature>
<feature type="transmembrane region" description="Helical" evidence="7">
    <location>
        <begin position="101"/>
        <end position="119"/>
    </location>
</feature>
<dbReference type="Pfam" id="PF00528">
    <property type="entry name" value="BPD_transp_1"/>
    <property type="match status" value="1"/>
</dbReference>
<dbReference type="Gene3D" id="1.10.3720.10">
    <property type="entry name" value="MetI-like"/>
    <property type="match status" value="1"/>
</dbReference>
<dbReference type="InterPro" id="IPR000515">
    <property type="entry name" value="MetI-like"/>
</dbReference>
<dbReference type="STRING" id="1586287.BBK82_10265"/>
<dbReference type="GO" id="GO:0055085">
    <property type="term" value="P:transmembrane transport"/>
    <property type="evidence" value="ECO:0007669"/>
    <property type="project" value="InterPro"/>
</dbReference>
<keyword evidence="4 7" id="KW-0812">Transmembrane</keyword>
<evidence type="ECO:0000256" key="5">
    <source>
        <dbReference type="ARBA" id="ARBA00022989"/>
    </source>
</evidence>
<gene>
    <name evidence="9" type="ORF">BBK82_10265</name>
</gene>
<evidence type="ECO:0000313" key="9">
    <source>
        <dbReference type="EMBL" id="ANZ36388.1"/>
    </source>
</evidence>
<comment type="subcellular location">
    <subcellularLocation>
        <location evidence="1 7">Cell membrane</location>
        <topology evidence="1 7">Multi-pass membrane protein</topology>
    </subcellularLocation>
</comment>
<keyword evidence="2 7" id="KW-0813">Transport</keyword>
<dbReference type="EMBL" id="CP016793">
    <property type="protein sequence ID" value="ANZ36388.1"/>
    <property type="molecule type" value="Genomic_DNA"/>
</dbReference>
<keyword evidence="3" id="KW-1003">Cell membrane</keyword>
<dbReference type="RefSeq" id="WP_065914791.1">
    <property type="nucleotide sequence ID" value="NZ_CP016793.1"/>
</dbReference>
<evidence type="ECO:0000256" key="3">
    <source>
        <dbReference type="ARBA" id="ARBA00022475"/>
    </source>
</evidence>
<name>A0A1B2HF57_9PSEU</name>
<dbReference type="KEGG" id="led:BBK82_10265"/>
<evidence type="ECO:0000256" key="4">
    <source>
        <dbReference type="ARBA" id="ARBA00022692"/>
    </source>
</evidence>
<dbReference type="OrthoDB" id="9778910at2"/>
<reference evidence="9 10" key="1">
    <citation type="submission" date="2016-07" db="EMBL/GenBank/DDBJ databases">
        <title>Complete genome sequence of the Lentzea guizhouensis DHS C013.</title>
        <authorList>
            <person name="Cao C."/>
        </authorList>
    </citation>
    <scope>NUCLEOTIDE SEQUENCE [LARGE SCALE GENOMIC DNA]</scope>
    <source>
        <strain evidence="9 10">DHS C013</strain>
    </source>
</reference>
<keyword evidence="10" id="KW-1185">Reference proteome</keyword>
<proteinExistence type="inferred from homology"/>
<dbReference type="SUPFAM" id="SSF161098">
    <property type="entry name" value="MetI-like"/>
    <property type="match status" value="1"/>
</dbReference>
<dbReference type="PANTHER" id="PTHR43163:SF7">
    <property type="entry name" value="DIPEPTIDE-TRANSPORT INTEGRAL MEMBRANE PROTEIN ABC TRANSPORTER DPPB-RELATED"/>
    <property type="match status" value="1"/>
</dbReference>
<evidence type="ECO:0000313" key="10">
    <source>
        <dbReference type="Proteomes" id="UP000093053"/>
    </source>
</evidence>
<dbReference type="GO" id="GO:0005886">
    <property type="term" value="C:plasma membrane"/>
    <property type="evidence" value="ECO:0007669"/>
    <property type="project" value="UniProtKB-SubCell"/>
</dbReference>
<keyword evidence="6 7" id="KW-0472">Membrane</keyword>
<evidence type="ECO:0000256" key="1">
    <source>
        <dbReference type="ARBA" id="ARBA00004651"/>
    </source>
</evidence>
<feature type="domain" description="ABC transmembrane type-1" evidence="8">
    <location>
        <begin position="95"/>
        <end position="299"/>
    </location>
</feature>
<dbReference type="PANTHER" id="PTHR43163">
    <property type="entry name" value="DIPEPTIDE TRANSPORT SYSTEM PERMEASE PROTEIN DPPB-RELATED"/>
    <property type="match status" value="1"/>
</dbReference>
<sequence>MGRYVLRRLLQLIPVFLGTTFLIYALVWAIPQDPFAGKCGQRPCDPSYIAEMSEKLNLNDPLVIQYFKYLGNLVVGDFGTTFNGVSVGEQIATSWPITLKMGLIALVIEAIIGIIAGVLTGLRKSGFLDNLVLVSTLFLISLPVFVTGFVLRLYLGPQGFDLMDTSVSSDPTFGELILPGFVLGSLSMAYVARLSRSSIVENRRSDYVRTAIAKGQPQSRVVGVHLLRNSLIPVITFLGTDLGSLMGGAIVTEGVFNINGIGGLIFRGIQEKEGVMVTGIVTLLVLVYLLMSLLVDLLYAVLDPRIRYE</sequence>
<evidence type="ECO:0000256" key="7">
    <source>
        <dbReference type="RuleBase" id="RU363032"/>
    </source>
</evidence>